<sequence>MKILEKVKLHFEDKKYCKVKRQVGEESFVTNDGFIVDYSDDFIVLKEVDDFVVRGYLIFQTKTITEIRRNKSDIFFEKIYKLEGITETIENMYKIDLTNWQTILNL</sequence>
<protein>
    <recommendedName>
        <fullName evidence="3">YopX protein domain-containing protein</fullName>
    </recommendedName>
</protein>
<keyword evidence="2" id="KW-1185">Reference proteome</keyword>
<dbReference type="EMBL" id="AVFO01000036">
    <property type="protein sequence ID" value="ESU25066.1"/>
    <property type="molecule type" value="Genomic_DNA"/>
</dbReference>
<evidence type="ECO:0008006" key="3">
    <source>
        <dbReference type="Google" id="ProtNLM"/>
    </source>
</evidence>
<gene>
    <name evidence="1" type="ORF">FSS13T_18640</name>
</gene>
<dbReference type="Proteomes" id="UP000018234">
    <property type="component" value="Unassembled WGS sequence"/>
</dbReference>
<organism evidence="1 2">
    <name type="scientific">Flavobacterium saliperosum S13</name>
    <dbReference type="NCBI Taxonomy" id="1341155"/>
    <lineage>
        <taxon>Bacteria</taxon>
        <taxon>Pseudomonadati</taxon>
        <taxon>Bacteroidota</taxon>
        <taxon>Flavobacteriia</taxon>
        <taxon>Flavobacteriales</taxon>
        <taxon>Flavobacteriaceae</taxon>
        <taxon>Flavobacterium</taxon>
    </lineage>
</organism>
<comment type="caution">
    <text evidence="1">The sequence shown here is derived from an EMBL/GenBank/DDBJ whole genome shotgun (WGS) entry which is preliminary data.</text>
</comment>
<evidence type="ECO:0000313" key="1">
    <source>
        <dbReference type="EMBL" id="ESU25066.1"/>
    </source>
</evidence>
<reference evidence="1 2" key="1">
    <citation type="submission" date="2013-08" db="EMBL/GenBank/DDBJ databases">
        <title>Flavobacterium saliperosum type strain genome sequencing.</title>
        <authorList>
            <person name="Lee K."/>
            <person name="Yi H."/>
            <person name="Park S."/>
            <person name="Chun J."/>
        </authorList>
    </citation>
    <scope>NUCLEOTIDE SEQUENCE [LARGE SCALE GENOMIC DNA]</scope>
    <source>
        <strain evidence="1 2">S13</strain>
    </source>
</reference>
<evidence type="ECO:0000313" key="2">
    <source>
        <dbReference type="Proteomes" id="UP000018234"/>
    </source>
</evidence>
<name>A0ABN0QFI9_9FLAO</name>
<proteinExistence type="predicted"/>
<accession>A0ABN0QFI9</accession>